<dbReference type="EMBL" id="KZ678147">
    <property type="protein sequence ID" value="PSN60749.1"/>
    <property type="molecule type" value="Genomic_DNA"/>
</dbReference>
<proteinExistence type="predicted"/>
<dbReference type="AlphaFoldDB" id="A0A2T2N5T0"/>
<accession>A0A2T2N5T0</accession>
<evidence type="ECO:0000313" key="4">
    <source>
        <dbReference type="EMBL" id="PSN60749.1"/>
    </source>
</evidence>
<dbReference type="STRING" id="1448308.A0A2T2N5T0"/>
<keyword evidence="2" id="KW-0732">Signal</keyword>
<evidence type="ECO:0000256" key="1">
    <source>
        <dbReference type="SAM" id="MobiDB-lite"/>
    </source>
</evidence>
<reference evidence="4 5" key="1">
    <citation type="journal article" date="2018" name="Front. Microbiol.">
        <title>Genome-Wide Analysis of Corynespora cassiicola Leaf Fall Disease Putative Effectors.</title>
        <authorList>
            <person name="Lopez D."/>
            <person name="Ribeiro S."/>
            <person name="Label P."/>
            <person name="Fumanal B."/>
            <person name="Venisse J.S."/>
            <person name="Kohler A."/>
            <person name="de Oliveira R.R."/>
            <person name="Labutti K."/>
            <person name="Lipzen A."/>
            <person name="Lail K."/>
            <person name="Bauer D."/>
            <person name="Ohm R.A."/>
            <person name="Barry K.W."/>
            <person name="Spatafora J."/>
            <person name="Grigoriev I.V."/>
            <person name="Martin F.M."/>
            <person name="Pujade-Renaud V."/>
        </authorList>
    </citation>
    <scope>NUCLEOTIDE SEQUENCE [LARGE SCALE GENOMIC DNA]</scope>
    <source>
        <strain evidence="4 5">Philippines</strain>
    </source>
</reference>
<organism evidence="4 5">
    <name type="scientific">Corynespora cassiicola Philippines</name>
    <dbReference type="NCBI Taxonomy" id="1448308"/>
    <lineage>
        <taxon>Eukaryota</taxon>
        <taxon>Fungi</taxon>
        <taxon>Dikarya</taxon>
        <taxon>Ascomycota</taxon>
        <taxon>Pezizomycotina</taxon>
        <taxon>Dothideomycetes</taxon>
        <taxon>Pleosporomycetidae</taxon>
        <taxon>Pleosporales</taxon>
        <taxon>Corynesporascaceae</taxon>
        <taxon>Corynespora</taxon>
    </lineage>
</organism>
<keyword evidence="5" id="KW-1185">Reference proteome</keyword>
<name>A0A2T2N5T0_CORCC</name>
<gene>
    <name evidence="4" type="ORF">BS50DRAFT_681328</name>
</gene>
<dbReference type="InterPro" id="IPR003609">
    <property type="entry name" value="Pan_app"/>
</dbReference>
<feature type="chain" id="PRO_5015560385" description="Apple domain-containing protein" evidence="2">
    <location>
        <begin position="17"/>
        <end position="362"/>
    </location>
</feature>
<evidence type="ECO:0000259" key="3">
    <source>
        <dbReference type="PROSITE" id="PS50948"/>
    </source>
</evidence>
<evidence type="ECO:0000256" key="2">
    <source>
        <dbReference type="SAM" id="SignalP"/>
    </source>
</evidence>
<feature type="compositionally biased region" description="Low complexity" evidence="1">
    <location>
        <begin position="32"/>
        <end position="42"/>
    </location>
</feature>
<feature type="domain" description="Apple" evidence="3">
    <location>
        <begin position="208"/>
        <end position="280"/>
    </location>
</feature>
<feature type="region of interest" description="Disordered" evidence="1">
    <location>
        <begin position="23"/>
        <end position="55"/>
    </location>
</feature>
<dbReference type="PROSITE" id="PS50948">
    <property type="entry name" value="PAN"/>
    <property type="match status" value="1"/>
</dbReference>
<evidence type="ECO:0000313" key="5">
    <source>
        <dbReference type="Proteomes" id="UP000240883"/>
    </source>
</evidence>
<dbReference type="Proteomes" id="UP000240883">
    <property type="component" value="Unassembled WGS sequence"/>
</dbReference>
<feature type="signal peptide" evidence="2">
    <location>
        <begin position="1"/>
        <end position="16"/>
    </location>
</feature>
<protein>
    <recommendedName>
        <fullName evidence="3">Apple domain-containing protein</fullName>
    </recommendedName>
</protein>
<dbReference type="OrthoDB" id="3556996at2759"/>
<sequence length="362" mass="38803">MKATIVIAALAASASGAVIDARQLRPTSRPVTTPGGTPDGTDSPITKRDPQNWPPPQFSIGRPTQSVTFFPNDPPDLSKCGLDAFQFAQVGDRDEDGYGDDQLDDYDADDCHHDIVSAQCSKHFFSTSNFHAEAANVNTKAAHVNTEATNVYPQSPLVYTSSAAIHLSTATFHSRPSFIQPVRTSDTPAPTLLTIKRSPTTTPAPLGCGVVGYTKDKVAYYFDSSGTKNTWKVCGDACKADSKCKSFGYGEANCMLFDVTAAENTNLNPMSPYTFYDAACPEELPVRRRRNDNDNEAKEEKRQIAITIALPGGPPALSSACSCLITSGPADATRTTTTTSGVKVTKTETVTRTVSMLPEDRA</sequence>